<evidence type="ECO:0000313" key="3">
    <source>
        <dbReference type="Proteomes" id="UP000815677"/>
    </source>
</evidence>
<sequence>MSASPTIRKLSRAFLAVKRRLPELPADDATEEGAPATPLSPGTHRLYANILRLAHTAIDVITHLDPDAEDAAAALEDDSYIEELFSGQPDSDDEPVEESDGEPTPVPKPKGKRGKKSVDKQAIELQALMSRHNEILARVADGPILTSKLSDWIGAGYILPRGEEANETKAFTELSRGFKRGDTSFATHFALDSAGSSLDTSAFMRESMDLDGTPNAVQRQVHLKTTSARTNQEQYYQNTLMKMEAIKCAFDALKIRSTQAKFAHELAVFRTRHPRLFDGMSDTDARESVQKEGVNYAIWKPSHDRWKDITLAQNRLFA</sequence>
<reference evidence="2" key="1">
    <citation type="submission" date="2014-09" db="EMBL/GenBank/DDBJ databases">
        <title>Genome sequence of the luminous mushroom Mycena chlorophos for searching fungal bioluminescence genes.</title>
        <authorList>
            <person name="Tanaka Y."/>
            <person name="Kasuga D."/>
            <person name="Oba Y."/>
            <person name="Hase S."/>
            <person name="Sato K."/>
            <person name="Oba Y."/>
            <person name="Sakakibara Y."/>
        </authorList>
    </citation>
    <scope>NUCLEOTIDE SEQUENCE</scope>
</reference>
<feature type="non-terminal residue" evidence="2">
    <location>
        <position position="318"/>
    </location>
</feature>
<organism evidence="2 3">
    <name type="scientific">Mycena chlorophos</name>
    <name type="common">Agaric fungus</name>
    <name type="synonym">Agaricus chlorophos</name>
    <dbReference type="NCBI Taxonomy" id="658473"/>
    <lineage>
        <taxon>Eukaryota</taxon>
        <taxon>Fungi</taxon>
        <taxon>Dikarya</taxon>
        <taxon>Basidiomycota</taxon>
        <taxon>Agaricomycotina</taxon>
        <taxon>Agaricomycetes</taxon>
        <taxon>Agaricomycetidae</taxon>
        <taxon>Agaricales</taxon>
        <taxon>Marasmiineae</taxon>
        <taxon>Mycenaceae</taxon>
        <taxon>Mycena</taxon>
    </lineage>
</organism>
<feature type="compositionally biased region" description="Acidic residues" evidence="1">
    <location>
        <begin position="90"/>
        <end position="101"/>
    </location>
</feature>
<accession>A0ABQ0KWP1</accession>
<gene>
    <name evidence="2" type="ORF">MCHLO_00944</name>
</gene>
<feature type="region of interest" description="Disordered" evidence="1">
    <location>
        <begin position="85"/>
        <end position="118"/>
    </location>
</feature>
<evidence type="ECO:0000313" key="2">
    <source>
        <dbReference type="EMBL" id="GAT43255.1"/>
    </source>
</evidence>
<protein>
    <submittedName>
        <fullName evidence="2">Uncharacterized protein</fullName>
    </submittedName>
</protein>
<name>A0ABQ0KWP1_MYCCL</name>
<keyword evidence="3" id="KW-1185">Reference proteome</keyword>
<proteinExistence type="predicted"/>
<dbReference type="Proteomes" id="UP000815677">
    <property type="component" value="Unassembled WGS sequence"/>
</dbReference>
<evidence type="ECO:0000256" key="1">
    <source>
        <dbReference type="SAM" id="MobiDB-lite"/>
    </source>
</evidence>
<dbReference type="EMBL" id="DF838766">
    <property type="protein sequence ID" value="GAT43255.1"/>
    <property type="molecule type" value="Genomic_DNA"/>
</dbReference>